<keyword evidence="1" id="KW-0812">Transmembrane</keyword>
<dbReference type="EMBL" id="JADNRY010000007">
    <property type="protein sequence ID" value="KAF9076266.1"/>
    <property type="molecule type" value="Genomic_DNA"/>
</dbReference>
<feature type="transmembrane region" description="Helical" evidence="1">
    <location>
        <begin position="176"/>
        <end position="194"/>
    </location>
</feature>
<evidence type="ECO:0008006" key="4">
    <source>
        <dbReference type="Google" id="ProtNLM"/>
    </source>
</evidence>
<keyword evidence="3" id="KW-1185">Reference proteome</keyword>
<feature type="transmembrane region" description="Helical" evidence="1">
    <location>
        <begin position="42"/>
        <end position="65"/>
    </location>
</feature>
<accession>A0A9P5Q190</accession>
<dbReference type="PANTHER" id="PTHR19346:SF4">
    <property type="entry name" value="SUGAR PHOSPHATE TRANSPORTER DOMAIN-CONTAINING PROTEIN"/>
    <property type="match status" value="1"/>
</dbReference>
<protein>
    <recommendedName>
        <fullName evidence="4">EamA domain-containing protein</fullName>
    </recommendedName>
</protein>
<dbReference type="Proteomes" id="UP000772434">
    <property type="component" value="Unassembled WGS sequence"/>
</dbReference>
<gene>
    <name evidence="2" type="ORF">BDP27DRAFT_1414791</name>
</gene>
<feature type="transmembrane region" description="Helical" evidence="1">
    <location>
        <begin position="267"/>
        <end position="289"/>
    </location>
</feature>
<evidence type="ECO:0000313" key="3">
    <source>
        <dbReference type="Proteomes" id="UP000772434"/>
    </source>
</evidence>
<reference evidence="2" key="1">
    <citation type="submission" date="2020-11" db="EMBL/GenBank/DDBJ databases">
        <authorList>
            <consortium name="DOE Joint Genome Institute"/>
            <person name="Ahrendt S."/>
            <person name="Riley R."/>
            <person name="Andreopoulos W."/>
            <person name="Labutti K."/>
            <person name="Pangilinan J."/>
            <person name="Ruiz-Duenas F.J."/>
            <person name="Barrasa J.M."/>
            <person name="Sanchez-Garcia M."/>
            <person name="Camarero S."/>
            <person name="Miyauchi S."/>
            <person name="Serrano A."/>
            <person name="Linde D."/>
            <person name="Babiker R."/>
            <person name="Drula E."/>
            <person name="Ayuso-Fernandez I."/>
            <person name="Pacheco R."/>
            <person name="Padilla G."/>
            <person name="Ferreira P."/>
            <person name="Barriuso J."/>
            <person name="Kellner H."/>
            <person name="Castanera R."/>
            <person name="Alfaro M."/>
            <person name="Ramirez L."/>
            <person name="Pisabarro A.G."/>
            <person name="Kuo A."/>
            <person name="Tritt A."/>
            <person name="Lipzen A."/>
            <person name="He G."/>
            <person name="Yan M."/>
            <person name="Ng V."/>
            <person name="Cullen D."/>
            <person name="Martin F."/>
            <person name="Rosso M.-N."/>
            <person name="Henrissat B."/>
            <person name="Hibbett D."/>
            <person name="Martinez A.T."/>
            <person name="Grigoriev I.V."/>
        </authorList>
    </citation>
    <scope>NUCLEOTIDE SEQUENCE</scope>
    <source>
        <strain evidence="2">AH 40177</strain>
    </source>
</reference>
<proteinExistence type="predicted"/>
<organism evidence="2 3">
    <name type="scientific">Rhodocollybia butyracea</name>
    <dbReference type="NCBI Taxonomy" id="206335"/>
    <lineage>
        <taxon>Eukaryota</taxon>
        <taxon>Fungi</taxon>
        <taxon>Dikarya</taxon>
        <taxon>Basidiomycota</taxon>
        <taxon>Agaricomycotina</taxon>
        <taxon>Agaricomycetes</taxon>
        <taxon>Agaricomycetidae</taxon>
        <taxon>Agaricales</taxon>
        <taxon>Marasmiineae</taxon>
        <taxon>Omphalotaceae</taxon>
        <taxon>Rhodocollybia</taxon>
    </lineage>
</organism>
<comment type="caution">
    <text evidence="2">The sequence shown here is derived from an EMBL/GenBank/DDBJ whole genome shotgun (WGS) entry which is preliminary data.</text>
</comment>
<name>A0A9P5Q190_9AGAR</name>
<feature type="transmembrane region" description="Helical" evidence="1">
    <location>
        <begin position="150"/>
        <end position="169"/>
    </location>
</feature>
<keyword evidence="1" id="KW-1133">Transmembrane helix</keyword>
<feature type="transmembrane region" description="Helical" evidence="1">
    <location>
        <begin position="325"/>
        <end position="346"/>
    </location>
</feature>
<dbReference type="OrthoDB" id="10062838at2759"/>
<dbReference type="PANTHER" id="PTHR19346">
    <property type="entry name" value="SUGAR PHOSPHATE TRANSPORTER DOMAIN-CONTAINING PROTEIN"/>
    <property type="match status" value="1"/>
</dbReference>
<feature type="transmembrane region" description="Helical" evidence="1">
    <location>
        <begin position="353"/>
        <end position="376"/>
    </location>
</feature>
<evidence type="ECO:0000313" key="2">
    <source>
        <dbReference type="EMBL" id="KAF9076266.1"/>
    </source>
</evidence>
<dbReference type="InterPro" id="IPR026505">
    <property type="entry name" value="Solute_c_fam_35_mem_F3/F4"/>
</dbReference>
<keyword evidence="1" id="KW-0472">Membrane</keyword>
<feature type="transmembrane region" description="Helical" evidence="1">
    <location>
        <begin position="104"/>
        <end position="130"/>
    </location>
</feature>
<feature type="transmembrane region" description="Helical" evidence="1">
    <location>
        <begin position="301"/>
        <end position="319"/>
    </location>
</feature>
<evidence type="ECO:0000256" key="1">
    <source>
        <dbReference type="SAM" id="Phobius"/>
    </source>
</evidence>
<sequence>MSSEQRNQRKPVVALILALGGFVAQTQLTQHVLTVLDYNRPFFVLYITQSVFSISLLVHLAYLALSTKSSISRLCKGLKISITRQLRSRWPGPSMQAQFPYGRFVVVTFVLTLSFTIPTMLWCIGISLSSQVTPHRDLLSSVCSHDLKKVLWNANPFFTFLFSVTILGGKYQHRKFASVVLAIAGVALVVYGGSASSDSPVTGIPSRTAGNILALLAAVTYAGYQLLYDAFTDLPSQSLLDLSESTPLTEEHKAAIYPCPYGLESSFWTSMIGLCTLSCLWIAFPILNYFGFEEFRPPSDLWTILMIFGAAGSAAAFMTGTMMLLVSWGAIMTSVTTLLTIVLVFITDLMLGATITIWSIFGSLAIVSAFGILVFADSVESSSTSHQESNALL</sequence>
<dbReference type="AlphaFoldDB" id="A0A9P5Q190"/>